<dbReference type="Proteomes" id="UP000002640">
    <property type="component" value="Unassembled WGS sequence"/>
</dbReference>
<dbReference type="Gene3D" id="3.30.530.20">
    <property type="match status" value="1"/>
</dbReference>
<feature type="non-terminal residue" evidence="1">
    <location>
        <position position="277"/>
    </location>
</feature>
<protein>
    <recommendedName>
        <fullName evidence="3">START domain-containing protein</fullName>
    </recommendedName>
</protein>
<dbReference type="GeneID" id="20655512"/>
<dbReference type="InterPro" id="IPR023393">
    <property type="entry name" value="START-like_dom_sf"/>
</dbReference>
<dbReference type="InterPro" id="IPR052727">
    <property type="entry name" value="Rab4/Rab5_effector"/>
</dbReference>
<name>G4YTF5_PHYSP</name>
<dbReference type="PANTHER" id="PTHR13510:SF44">
    <property type="entry name" value="RABENOSYN-5"/>
    <property type="match status" value="1"/>
</dbReference>
<dbReference type="EMBL" id="JH159152">
    <property type="protein sequence ID" value="EGZ23554.1"/>
    <property type="molecule type" value="Genomic_DNA"/>
</dbReference>
<accession>G4YTF5</accession>
<evidence type="ECO:0008006" key="3">
    <source>
        <dbReference type="Google" id="ProtNLM"/>
    </source>
</evidence>
<sequence>MASGRQAPFGPLGLTDEQRQHCKDLAFQLLDRTLRSYDEQDASKDLHTGSARHHRNLDRAHWKQLRTRANASLYCERKLHSSLPGDHPDNGCVLLAVGTIQSSLDEVMFGLETPDFLALQVRSAVLGKQPVDGATLAQLSGPTETDPFHFMGIMWMVGKQSWPLSAVVRPRDFVYVSATGVVIRANGERLGYEVIQSVDLPQCSPLPAPMVRGKLMHGAIYRQLENGSVDVYIKMHMGSHGRILNRLVVAAMWESTLGFWRAPQLSEMKKLQWCMEN</sequence>
<dbReference type="AlphaFoldDB" id="G4YTF5"/>
<dbReference type="InParanoid" id="G4YTF5"/>
<proteinExistence type="predicted"/>
<dbReference type="KEGG" id="psoj:PHYSODRAFT_482546"/>
<evidence type="ECO:0000313" key="2">
    <source>
        <dbReference type="Proteomes" id="UP000002640"/>
    </source>
</evidence>
<dbReference type="RefSeq" id="XP_009518842.1">
    <property type="nucleotide sequence ID" value="XM_009520547.1"/>
</dbReference>
<reference evidence="1 2" key="1">
    <citation type="journal article" date="2006" name="Science">
        <title>Phytophthora genome sequences uncover evolutionary origins and mechanisms of pathogenesis.</title>
        <authorList>
            <person name="Tyler B.M."/>
            <person name="Tripathy S."/>
            <person name="Zhang X."/>
            <person name="Dehal P."/>
            <person name="Jiang R.H."/>
            <person name="Aerts A."/>
            <person name="Arredondo F.D."/>
            <person name="Baxter L."/>
            <person name="Bensasson D."/>
            <person name="Beynon J.L."/>
            <person name="Chapman J."/>
            <person name="Damasceno C.M."/>
            <person name="Dorrance A.E."/>
            <person name="Dou D."/>
            <person name="Dickerman A.W."/>
            <person name="Dubchak I.L."/>
            <person name="Garbelotto M."/>
            <person name="Gijzen M."/>
            <person name="Gordon S.G."/>
            <person name="Govers F."/>
            <person name="Grunwald N.J."/>
            <person name="Huang W."/>
            <person name="Ivors K.L."/>
            <person name="Jones R.W."/>
            <person name="Kamoun S."/>
            <person name="Krampis K."/>
            <person name="Lamour K.H."/>
            <person name="Lee M.K."/>
            <person name="McDonald W.H."/>
            <person name="Medina M."/>
            <person name="Meijer H.J."/>
            <person name="Nordberg E.K."/>
            <person name="Maclean D.J."/>
            <person name="Ospina-Giraldo M.D."/>
            <person name="Morris P.F."/>
            <person name="Phuntumart V."/>
            <person name="Putnam N.H."/>
            <person name="Rash S."/>
            <person name="Rose J.K."/>
            <person name="Sakihama Y."/>
            <person name="Salamov A.A."/>
            <person name="Savidor A."/>
            <person name="Scheuring C.F."/>
            <person name="Smith B.M."/>
            <person name="Sobral B.W."/>
            <person name="Terry A."/>
            <person name="Torto-Alalibo T.A."/>
            <person name="Win J."/>
            <person name="Xu Z."/>
            <person name="Zhang H."/>
            <person name="Grigoriev I.V."/>
            <person name="Rokhsar D.S."/>
            <person name="Boore J.L."/>
        </authorList>
    </citation>
    <scope>NUCLEOTIDE SEQUENCE [LARGE SCALE GENOMIC DNA]</scope>
    <source>
        <strain evidence="1 2">P6497</strain>
    </source>
</reference>
<dbReference type="PANTHER" id="PTHR13510">
    <property type="entry name" value="FYVE-FINGER-CONTAINING RAB5 EFFECTOR PROTEIN RABENOSYN-5-RELATED"/>
    <property type="match status" value="1"/>
</dbReference>
<dbReference type="STRING" id="1094619.G4YTF5"/>
<dbReference type="SUPFAM" id="SSF55961">
    <property type="entry name" value="Bet v1-like"/>
    <property type="match status" value="1"/>
</dbReference>
<keyword evidence="2" id="KW-1185">Reference proteome</keyword>
<evidence type="ECO:0000313" key="1">
    <source>
        <dbReference type="EMBL" id="EGZ23554.1"/>
    </source>
</evidence>
<organism evidence="1 2">
    <name type="scientific">Phytophthora sojae (strain P6497)</name>
    <name type="common">Soybean stem and root rot agent</name>
    <name type="synonym">Phytophthora megasperma f. sp. glycines</name>
    <dbReference type="NCBI Taxonomy" id="1094619"/>
    <lineage>
        <taxon>Eukaryota</taxon>
        <taxon>Sar</taxon>
        <taxon>Stramenopiles</taxon>
        <taxon>Oomycota</taxon>
        <taxon>Peronosporomycetes</taxon>
        <taxon>Peronosporales</taxon>
        <taxon>Peronosporaceae</taxon>
        <taxon>Phytophthora</taxon>
    </lineage>
</organism>
<dbReference type="SMR" id="G4YTF5"/>
<gene>
    <name evidence="1" type="ORF">PHYSODRAFT_482546</name>
</gene>